<dbReference type="Proteomes" id="UP000016986">
    <property type="component" value="Unassembled WGS sequence"/>
</dbReference>
<accession>U2YX33</accession>
<comment type="caution">
    <text evidence="1">The sequence shown here is derived from an EMBL/GenBank/DDBJ whole genome shotgun (WGS) entry which is preliminary data.</text>
</comment>
<dbReference type="EMBL" id="BATA01000059">
    <property type="protein sequence ID" value="GAD53322.1"/>
    <property type="molecule type" value="Genomic_DNA"/>
</dbReference>
<organism evidence="1 2">
    <name type="scientific">Halarchaeum acidiphilum MH1-52-1</name>
    <dbReference type="NCBI Taxonomy" id="1261545"/>
    <lineage>
        <taxon>Archaea</taxon>
        <taxon>Methanobacteriati</taxon>
        <taxon>Methanobacteriota</taxon>
        <taxon>Stenosarchaea group</taxon>
        <taxon>Halobacteria</taxon>
        <taxon>Halobacteriales</taxon>
        <taxon>Halobacteriaceae</taxon>
    </lineage>
</organism>
<sequence length="58" mass="6965">MFPAIEGVVDELREFETYRELREGLYRWGADHRDWWGTLVSACPPARRPEERESGRRE</sequence>
<dbReference type="AlphaFoldDB" id="U2YX33"/>
<proteinExistence type="predicted"/>
<keyword evidence="2" id="KW-1185">Reference proteome</keyword>
<reference evidence="1 2" key="1">
    <citation type="submission" date="2013-09" db="EMBL/GenBank/DDBJ databases">
        <title>Whole genome sequencing of Halarchaeum acidiphilum strain MH1-52-1.</title>
        <authorList>
            <person name="Shimane Y."/>
            <person name="Minegishi H."/>
            <person name="Nishi S."/>
            <person name="Echigo A."/>
            <person name="Shuto A."/>
            <person name="Konishi M."/>
            <person name="Ito T."/>
            <person name="Ohkuma M."/>
            <person name="Ohta Y."/>
            <person name="Nagano Y."/>
            <person name="Tsubouchi T."/>
            <person name="Mori K."/>
            <person name="Usui K."/>
            <person name="Kamekura M."/>
            <person name="Usami R."/>
            <person name="Takaki Y."/>
            <person name="Hatada Y."/>
        </authorList>
    </citation>
    <scope>NUCLEOTIDE SEQUENCE [LARGE SCALE GENOMIC DNA]</scope>
    <source>
        <strain evidence="1 2">JCM 16109</strain>
    </source>
</reference>
<gene>
    <name evidence="1" type="ORF">MBEHAL_2082</name>
</gene>
<evidence type="ECO:0000313" key="2">
    <source>
        <dbReference type="Proteomes" id="UP000016986"/>
    </source>
</evidence>
<evidence type="ECO:0000313" key="1">
    <source>
        <dbReference type="EMBL" id="GAD53322.1"/>
    </source>
</evidence>
<name>U2YX33_9EURY</name>
<protein>
    <submittedName>
        <fullName evidence="1">Uncharacterized protein</fullName>
    </submittedName>
</protein>